<accession>A0A3S1BNH4</accession>
<dbReference type="PANTHER" id="PTHR11662:SF455">
    <property type="entry name" value="GH23975P"/>
    <property type="match status" value="1"/>
</dbReference>
<dbReference type="InterPro" id="IPR027378">
    <property type="entry name" value="Nucleotide_channel_N"/>
</dbReference>
<keyword evidence="2 6" id="KW-0812">Transmembrane</keyword>
<evidence type="ECO:0000256" key="5">
    <source>
        <dbReference type="SAM" id="MobiDB-lite"/>
    </source>
</evidence>
<keyword evidence="8" id="KW-1185">Reference proteome</keyword>
<dbReference type="GO" id="GO:0022857">
    <property type="term" value="F:transmembrane transporter activity"/>
    <property type="evidence" value="ECO:0007669"/>
    <property type="project" value="TreeGrafter"/>
</dbReference>
<feature type="region of interest" description="Disordered" evidence="5">
    <location>
        <begin position="1"/>
        <end position="41"/>
    </location>
</feature>
<feature type="non-terminal residue" evidence="7">
    <location>
        <position position="217"/>
    </location>
</feature>
<keyword evidence="3 6" id="KW-1133">Transmembrane helix</keyword>
<comment type="caution">
    <text evidence="7">The sequence shown here is derived from an EMBL/GenBank/DDBJ whole genome shotgun (WGS) entry which is preliminary data.</text>
</comment>
<dbReference type="STRING" id="188477.A0A3S1BNH4"/>
<sequence>MESEHQPLAAGASSELYSQDTHTASESAFSHESRDVSSKPRGDGTPWYVLPKRYIIAIMAFLGFANIYALRVNLSVALVAMTTNRSVVINGTLHTIAGPEFDWSSHLKGQILASFFYGYIFTQLPGATSLAFWYQGQLAQVEEHWSPDHKVRRFKSHTWKIYLSVSLSCYLANRFGGKYVFGGGVVATALLTLPTPLMTTWSPYMLIILRVLEGLFE</sequence>
<evidence type="ECO:0000313" key="7">
    <source>
        <dbReference type="EMBL" id="RUS84902.1"/>
    </source>
</evidence>
<dbReference type="InterPro" id="IPR050382">
    <property type="entry name" value="MFS_Na/Anion_cotransporter"/>
</dbReference>
<proteinExistence type="predicted"/>
<dbReference type="AlphaFoldDB" id="A0A3S1BNH4"/>
<dbReference type="InterPro" id="IPR036259">
    <property type="entry name" value="MFS_trans_sf"/>
</dbReference>
<evidence type="ECO:0000256" key="4">
    <source>
        <dbReference type="ARBA" id="ARBA00023136"/>
    </source>
</evidence>
<evidence type="ECO:0000256" key="3">
    <source>
        <dbReference type="ARBA" id="ARBA00022989"/>
    </source>
</evidence>
<evidence type="ECO:0000256" key="1">
    <source>
        <dbReference type="ARBA" id="ARBA00004141"/>
    </source>
</evidence>
<evidence type="ECO:0000256" key="2">
    <source>
        <dbReference type="ARBA" id="ARBA00022692"/>
    </source>
</evidence>
<dbReference type="Proteomes" id="UP000271974">
    <property type="component" value="Unassembled WGS sequence"/>
</dbReference>
<dbReference type="GO" id="GO:0016020">
    <property type="term" value="C:membrane"/>
    <property type="evidence" value="ECO:0007669"/>
    <property type="project" value="UniProtKB-SubCell"/>
</dbReference>
<gene>
    <name evidence="7" type="ORF">EGW08_007312</name>
</gene>
<dbReference type="EMBL" id="RQTK01000189">
    <property type="protein sequence ID" value="RUS84902.1"/>
    <property type="molecule type" value="Genomic_DNA"/>
</dbReference>
<organism evidence="7 8">
    <name type="scientific">Elysia chlorotica</name>
    <name type="common">Eastern emerald elysia</name>
    <name type="synonym">Sea slug</name>
    <dbReference type="NCBI Taxonomy" id="188477"/>
    <lineage>
        <taxon>Eukaryota</taxon>
        <taxon>Metazoa</taxon>
        <taxon>Spiralia</taxon>
        <taxon>Lophotrochozoa</taxon>
        <taxon>Mollusca</taxon>
        <taxon>Gastropoda</taxon>
        <taxon>Heterobranchia</taxon>
        <taxon>Euthyneura</taxon>
        <taxon>Panpulmonata</taxon>
        <taxon>Sacoglossa</taxon>
        <taxon>Placobranchoidea</taxon>
        <taxon>Plakobranchidae</taxon>
        <taxon>Elysia</taxon>
    </lineage>
</organism>
<dbReference type="Gene3D" id="1.20.120.540">
    <property type="entry name" value="Voltage-gated potassium channels"/>
    <property type="match status" value="1"/>
</dbReference>
<feature type="compositionally biased region" description="Polar residues" evidence="5">
    <location>
        <begin position="15"/>
        <end position="28"/>
    </location>
</feature>
<evidence type="ECO:0000256" key="6">
    <source>
        <dbReference type="SAM" id="Phobius"/>
    </source>
</evidence>
<comment type="subcellular location">
    <subcellularLocation>
        <location evidence="1">Membrane</location>
        <topology evidence="1">Multi-pass membrane protein</topology>
    </subcellularLocation>
</comment>
<keyword evidence="4 6" id="KW-0472">Membrane</keyword>
<dbReference type="GO" id="GO:0006820">
    <property type="term" value="P:monoatomic anion transport"/>
    <property type="evidence" value="ECO:0007669"/>
    <property type="project" value="TreeGrafter"/>
</dbReference>
<dbReference type="SUPFAM" id="SSF103473">
    <property type="entry name" value="MFS general substrate transporter"/>
    <property type="match status" value="2"/>
</dbReference>
<protein>
    <recommendedName>
        <fullName evidence="9">Major facilitator superfamily (MFS) profile domain-containing protein</fullName>
    </recommendedName>
</protein>
<reference evidence="7 8" key="1">
    <citation type="submission" date="2019-01" db="EMBL/GenBank/DDBJ databases">
        <title>A draft genome assembly of the solar-powered sea slug Elysia chlorotica.</title>
        <authorList>
            <person name="Cai H."/>
            <person name="Li Q."/>
            <person name="Fang X."/>
            <person name="Li J."/>
            <person name="Curtis N.E."/>
            <person name="Altenburger A."/>
            <person name="Shibata T."/>
            <person name="Feng M."/>
            <person name="Maeda T."/>
            <person name="Schwartz J.A."/>
            <person name="Shigenobu S."/>
            <person name="Lundholm N."/>
            <person name="Nishiyama T."/>
            <person name="Yang H."/>
            <person name="Hasebe M."/>
            <person name="Li S."/>
            <person name="Pierce S.K."/>
            <person name="Wang J."/>
        </authorList>
    </citation>
    <scope>NUCLEOTIDE SEQUENCE [LARGE SCALE GENOMIC DNA]</scope>
    <source>
        <strain evidence="7">EC2010</strain>
        <tissue evidence="7">Whole organism of an adult</tissue>
    </source>
</reference>
<dbReference type="PANTHER" id="PTHR11662">
    <property type="entry name" value="SOLUTE CARRIER FAMILY 17"/>
    <property type="match status" value="1"/>
</dbReference>
<evidence type="ECO:0000313" key="8">
    <source>
        <dbReference type="Proteomes" id="UP000271974"/>
    </source>
</evidence>
<evidence type="ECO:0008006" key="9">
    <source>
        <dbReference type="Google" id="ProtNLM"/>
    </source>
</evidence>
<dbReference type="Gene3D" id="1.20.1250.20">
    <property type="entry name" value="MFS general substrate transporter like domains"/>
    <property type="match status" value="1"/>
</dbReference>
<dbReference type="OrthoDB" id="2985014at2759"/>
<feature type="transmembrane region" description="Helical" evidence="6">
    <location>
        <begin position="54"/>
        <end position="80"/>
    </location>
</feature>
<feature type="compositionally biased region" description="Basic and acidic residues" evidence="5">
    <location>
        <begin position="29"/>
        <end position="41"/>
    </location>
</feature>
<name>A0A3S1BNH4_ELYCH</name>